<dbReference type="EMBL" id="BMAW01060335">
    <property type="protein sequence ID" value="GFT25754.1"/>
    <property type="molecule type" value="Genomic_DNA"/>
</dbReference>
<dbReference type="Proteomes" id="UP000887013">
    <property type="component" value="Unassembled WGS sequence"/>
</dbReference>
<organism evidence="2 3">
    <name type="scientific">Nephila pilipes</name>
    <name type="common">Giant wood spider</name>
    <name type="synonym">Nephila maculata</name>
    <dbReference type="NCBI Taxonomy" id="299642"/>
    <lineage>
        <taxon>Eukaryota</taxon>
        <taxon>Metazoa</taxon>
        <taxon>Ecdysozoa</taxon>
        <taxon>Arthropoda</taxon>
        <taxon>Chelicerata</taxon>
        <taxon>Arachnida</taxon>
        <taxon>Araneae</taxon>
        <taxon>Araneomorphae</taxon>
        <taxon>Entelegynae</taxon>
        <taxon>Araneoidea</taxon>
        <taxon>Nephilidae</taxon>
        <taxon>Nephila</taxon>
    </lineage>
</organism>
<proteinExistence type="predicted"/>
<comment type="caution">
    <text evidence="2">The sequence shown here is derived from an EMBL/GenBank/DDBJ whole genome shotgun (WGS) entry which is preliminary data.</text>
</comment>
<protein>
    <submittedName>
        <fullName evidence="2">Uncharacterized protein</fullName>
    </submittedName>
</protein>
<dbReference type="AlphaFoldDB" id="A0A8X6NP03"/>
<feature type="compositionally biased region" description="Polar residues" evidence="1">
    <location>
        <begin position="39"/>
        <end position="55"/>
    </location>
</feature>
<keyword evidence="3" id="KW-1185">Reference proteome</keyword>
<name>A0A8X6NP03_NEPPI</name>
<evidence type="ECO:0000313" key="2">
    <source>
        <dbReference type="EMBL" id="GFT25754.1"/>
    </source>
</evidence>
<feature type="compositionally biased region" description="Basic and acidic residues" evidence="1">
    <location>
        <begin position="63"/>
        <end position="77"/>
    </location>
</feature>
<evidence type="ECO:0000256" key="1">
    <source>
        <dbReference type="SAM" id="MobiDB-lite"/>
    </source>
</evidence>
<feature type="region of interest" description="Disordered" evidence="1">
    <location>
        <begin position="1"/>
        <end position="88"/>
    </location>
</feature>
<gene>
    <name evidence="2" type="ORF">NPIL_414601</name>
</gene>
<evidence type="ECO:0000313" key="3">
    <source>
        <dbReference type="Proteomes" id="UP000887013"/>
    </source>
</evidence>
<accession>A0A8X6NP03</accession>
<reference evidence="2" key="1">
    <citation type="submission" date="2020-08" db="EMBL/GenBank/DDBJ databases">
        <title>Multicomponent nature underlies the extraordinary mechanical properties of spider dragline silk.</title>
        <authorList>
            <person name="Kono N."/>
            <person name="Nakamura H."/>
            <person name="Mori M."/>
            <person name="Yoshida Y."/>
            <person name="Ohtoshi R."/>
            <person name="Malay A.D."/>
            <person name="Moran D.A.P."/>
            <person name="Tomita M."/>
            <person name="Numata K."/>
            <person name="Arakawa K."/>
        </authorList>
    </citation>
    <scope>NUCLEOTIDE SEQUENCE</scope>
</reference>
<sequence>MEAGKQSHSGPGVEANTARKPRKTDGVHRAGKCGAHSPLAQNKNQPQPTCSNKTQIGRGGKQATEKKRAAAQEENRLLKYPPRLNNRQ</sequence>